<organism evidence="3 4">
    <name type="scientific">Pseudanabaena yagii GIHE-NHR1</name>
    <dbReference type="NCBI Taxonomy" id="2722753"/>
    <lineage>
        <taxon>Bacteria</taxon>
        <taxon>Bacillati</taxon>
        <taxon>Cyanobacteriota</taxon>
        <taxon>Cyanophyceae</taxon>
        <taxon>Pseudanabaenales</taxon>
        <taxon>Pseudanabaenaceae</taxon>
        <taxon>Pseudanabaena</taxon>
        <taxon>Pseudanabaena yagii</taxon>
    </lineage>
</organism>
<dbReference type="Pfam" id="PF00248">
    <property type="entry name" value="Aldo_ket_red"/>
    <property type="match status" value="1"/>
</dbReference>
<dbReference type="Gene3D" id="3.20.20.100">
    <property type="entry name" value="NADP-dependent oxidoreductase domain"/>
    <property type="match status" value="1"/>
</dbReference>
<dbReference type="PANTHER" id="PTHR43625:SF40">
    <property type="entry name" value="ALDO-KETO REDUCTASE YAKC [NADP(+)]"/>
    <property type="match status" value="1"/>
</dbReference>
<evidence type="ECO:0000259" key="2">
    <source>
        <dbReference type="Pfam" id="PF00248"/>
    </source>
</evidence>
<accession>A0ABX1M0P4</accession>
<protein>
    <submittedName>
        <fullName evidence="3">Aldo/keto reductase</fullName>
    </submittedName>
</protein>
<gene>
    <name evidence="3" type="ORF">HC246_24735</name>
</gene>
<keyword evidence="4" id="KW-1185">Reference proteome</keyword>
<dbReference type="Proteomes" id="UP000738376">
    <property type="component" value="Unassembled WGS sequence"/>
</dbReference>
<reference evidence="3 4" key="1">
    <citation type="submission" date="2020-03" db="EMBL/GenBank/DDBJ databases">
        <title>Draft Genome Sequence of 2-Methylisoborneol Producing Pseudanabaena yagii Strain GIHE-NHR1 Isolated from North Han River in South Korea.</title>
        <authorList>
            <person name="Jeong J."/>
        </authorList>
    </citation>
    <scope>NUCLEOTIDE SEQUENCE [LARGE SCALE GENOMIC DNA]</scope>
    <source>
        <strain evidence="3 4">GIHE-NHR1</strain>
    </source>
</reference>
<name>A0ABX1M0P4_9CYAN</name>
<proteinExistence type="predicted"/>
<keyword evidence="1" id="KW-0560">Oxidoreductase</keyword>
<dbReference type="RefSeq" id="WP_169366087.1">
    <property type="nucleotide sequence ID" value="NZ_JAAVJL010000006.1"/>
</dbReference>
<evidence type="ECO:0000313" key="3">
    <source>
        <dbReference type="EMBL" id="NMF61141.1"/>
    </source>
</evidence>
<evidence type="ECO:0000256" key="1">
    <source>
        <dbReference type="ARBA" id="ARBA00023002"/>
    </source>
</evidence>
<comment type="caution">
    <text evidence="3">The sequence shown here is derived from an EMBL/GenBank/DDBJ whole genome shotgun (WGS) entry which is preliminary data.</text>
</comment>
<dbReference type="InterPro" id="IPR036812">
    <property type="entry name" value="NAD(P)_OxRdtase_dom_sf"/>
</dbReference>
<dbReference type="CDD" id="cd19076">
    <property type="entry name" value="AKR_AKR13A_13D"/>
    <property type="match status" value="1"/>
</dbReference>
<dbReference type="PANTHER" id="PTHR43625">
    <property type="entry name" value="AFLATOXIN B1 ALDEHYDE REDUCTASE"/>
    <property type="match status" value="1"/>
</dbReference>
<sequence length="327" mass="35766">MKTRKLGNQGLEVSELGLGCMGMSEFYGSGDEQEAIATIHHALDLGVNFLDTADMYGPFINERLVGRAIKDRRDRVILATKFGNVRSAEGGLGINGKPEYVRQSCDASLQRLGVDVIDLYYQHRVDITVPIEETVGAMAELVQQGKVRYLGLSEAAPATIRRAQAIHSISALQTEYSLWSRDPEDEILPTLRELGIGFVPYSPLGRGFLTGAIASPDDFAPDDFRRRSPRFQGKNFAKNLELVEQVKAIANEKGITAGQLALAWLLAQGDDIVPIPGTKRRKYLEENIGAATVTLTAEDIHRINAVAPQGIAAGDRYPAQNMSSLNR</sequence>
<dbReference type="SUPFAM" id="SSF51430">
    <property type="entry name" value="NAD(P)-linked oxidoreductase"/>
    <property type="match status" value="1"/>
</dbReference>
<evidence type="ECO:0000313" key="4">
    <source>
        <dbReference type="Proteomes" id="UP000738376"/>
    </source>
</evidence>
<feature type="domain" description="NADP-dependent oxidoreductase" evidence="2">
    <location>
        <begin position="15"/>
        <end position="306"/>
    </location>
</feature>
<dbReference type="InterPro" id="IPR023210">
    <property type="entry name" value="NADP_OxRdtase_dom"/>
</dbReference>
<dbReference type="InterPro" id="IPR050791">
    <property type="entry name" value="Aldo-Keto_reductase"/>
</dbReference>
<dbReference type="EMBL" id="JAAVJL010000006">
    <property type="protein sequence ID" value="NMF61141.1"/>
    <property type="molecule type" value="Genomic_DNA"/>
</dbReference>